<feature type="compositionally biased region" description="Polar residues" evidence="1">
    <location>
        <begin position="343"/>
        <end position="355"/>
    </location>
</feature>
<feature type="compositionally biased region" description="Low complexity" evidence="1">
    <location>
        <begin position="326"/>
        <end position="335"/>
    </location>
</feature>
<proteinExistence type="predicted"/>
<reference evidence="3" key="2">
    <citation type="submission" date="2023-06" db="EMBL/GenBank/DDBJ databases">
        <authorList>
            <consortium name="Lawrence Berkeley National Laboratory"/>
            <person name="Haridas S."/>
            <person name="Hensen N."/>
            <person name="Bonometti L."/>
            <person name="Westerberg I."/>
            <person name="Brannstrom I.O."/>
            <person name="Guillou S."/>
            <person name="Cros-Aarteil S."/>
            <person name="Calhoun S."/>
            <person name="Kuo A."/>
            <person name="Mondo S."/>
            <person name="Pangilinan J."/>
            <person name="Riley R."/>
            <person name="Labutti K."/>
            <person name="Andreopoulos B."/>
            <person name="Lipzen A."/>
            <person name="Chen C."/>
            <person name="Yanf M."/>
            <person name="Daum C."/>
            <person name="Ng V."/>
            <person name="Clum A."/>
            <person name="Steindorff A."/>
            <person name="Ohm R."/>
            <person name="Martin F."/>
            <person name="Silar P."/>
            <person name="Natvig D."/>
            <person name="Lalanne C."/>
            <person name="Gautier V."/>
            <person name="Ament-Velasquez S.L."/>
            <person name="Kruys A."/>
            <person name="Hutchinson M.I."/>
            <person name="Powell A.J."/>
            <person name="Barry K."/>
            <person name="Miller A.N."/>
            <person name="Grigoriev I.V."/>
            <person name="Debuchy R."/>
            <person name="Gladieux P."/>
            <person name="Thoren M.H."/>
            <person name="Johannesson H."/>
        </authorList>
    </citation>
    <scope>NUCLEOTIDE SEQUENCE</scope>
    <source>
        <strain evidence="3">CBS 118394</strain>
    </source>
</reference>
<dbReference type="EMBL" id="JAUEDM010000002">
    <property type="protein sequence ID" value="KAK3325855.1"/>
    <property type="molecule type" value="Genomic_DNA"/>
</dbReference>
<feature type="region of interest" description="Disordered" evidence="1">
    <location>
        <begin position="139"/>
        <end position="160"/>
    </location>
</feature>
<keyword evidence="4" id="KW-1185">Reference proteome</keyword>
<evidence type="ECO:0000313" key="3">
    <source>
        <dbReference type="EMBL" id="KAK3325855.1"/>
    </source>
</evidence>
<dbReference type="Proteomes" id="UP001283341">
    <property type="component" value="Unassembled WGS sequence"/>
</dbReference>
<protein>
    <recommendedName>
        <fullName evidence="2">2EXR domain-containing protein</fullName>
    </recommendedName>
</protein>
<gene>
    <name evidence="3" type="ORF">B0H66DRAFT_599992</name>
</gene>
<feature type="domain" description="2EXR" evidence="2">
    <location>
        <begin position="220"/>
        <end position="302"/>
    </location>
</feature>
<comment type="caution">
    <text evidence="3">The sequence shown here is derived from an EMBL/GenBank/DDBJ whole genome shotgun (WGS) entry which is preliminary data.</text>
</comment>
<dbReference type="Pfam" id="PF20150">
    <property type="entry name" value="2EXR"/>
    <property type="match status" value="1"/>
</dbReference>
<feature type="region of interest" description="Disordered" evidence="1">
    <location>
        <begin position="324"/>
        <end position="355"/>
    </location>
</feature>
<feature type="region of interest" description="Disordered" evidence="1">
    <location>
        <begin position="658"/>
        <end position="718"/>
    </location>
</feature>
<dbReference type="InterPro" id="IPR045518">
    <property type="entry name" value="2EXR"/>
</dbReference>
<organism evidence="3 4">
    <name type="scientific">Apodospora peruviana</name>
    <dbReference type="NCBI Taxonomy" id="516989"/>
    <lineage>
        <taxon>Eukaryota</taxon>
        <taxon>Fungi</taxon>
        <taxon>Dikarya</taxon>
        <taxon>Ascomycota</taxon>
        <taxon>Pezizomycotina</taxon>
        <taxon>Sordariomycetes</taxon>
        <taxon>Sordariomycetidae</taxon>
        <taxon>Sordariales</taxon>
        <taxon>Lasiosphaeriaceae</taxon>
        <taxon>Apodospora</taxon>
    </lineage>
</organism>
<accession>A0AAE0IIT1</accession>
<evidence type="ECO:0000313" key="4">
    <source>
        <dbReference type="Proteomes" id="UP001283341"/>
    </source>
</evidence>
<evidence type="ECO:0000259" key="2">
    <source>
        <dbReference type="Pfam" id="PF20150"/>
    </source>
</evidence>
<reference evidence="3" key="1">
    <citation type="journal article" date="2023" name="Mol. Phylogenet. Evol.">
        <title>Genome-scale phylogeny and comparative genomics of the fungal order Sordariales.</title>
        <authorList>
            <person name="Hensen N."/>
            <person name="Bonometti L."/>
            <person name="Westerberg I."/>
            <person name="Brannstrom I.O."/>
            <person name="Guillou S."/>
            <person name="Cros-Aarteil S."/>
            <person name="Calhoun S."/>
            <person name="Haridas S."/>
            <person name="Kuo A."/>
            <person name="Mondo S."/>
            <person name="Pangilinan J."/>
            <person name="Riley R."/>
            <person name="LaButti K."/>
            <person name="Andreopoulos B."/>
            <person name="Lipzen A."/>
            <person name="Chen C."/>
            <person name="Yan M."/>
            <person name="Daum C."/>
            <person name="Ng V."/>
            <person name="Clum A."/>
            <person name="Steindorff A."/>
            <person name="Ohm R.A."/>
            <person name="Martin F."/>
            <person name="Silar P."/>
            <person name="Natvig D.O."/>
            <person name="Lalanne C."/>
            <person name="Gautier V."/>
            <person name="Ament-Velasquez S.L."/>
            <person name="Kruys A."/>
            <person name="Hutchinson M.I."/>
            <person name="Powell A.J."/>
            <person name="Barry K."/>
            <person name="Miller A.N."/>
            <person name="Grigoriev I.V."/>
            <person name="Debuchy R."/>
            <person name="Gladieux P."/>
            <person name="Hiltunen Thoren M."/>
            <person name="Johannesson H."/>
        </authorList>
    </citation>
    <scope>NUCLEOTIDE SEQUENCE</scope>
    <source>
        <strain evidence="3">CBS 118394</strain>
    </source>
</reference>
<evidence type="ECO:0000256" key="1">
    <source>
        <dbReference type="SAM" id="MobiDB-lite"/>
    </source>
</evidence>
<sequence>MAAFSNVPVCMTIRGNKKRTRTEFASPARIIDCREHGPVPHGKVGQWLSSMDVDIPPPPPPSFKDASERRRIYQDTLSRKGSGEPRGSGIVALAYRYPVDEKPPKRRKVLYRGNRDEDVEVLEPPRGLLHREMLKLINSDGSTKKLPPPPPSLPQKTKQPLTTTLPNLPQRVAQTVTQNIPTPQIETRPQSRPPPIPHEVIEIADDSIVESIETPPCYFFEKLPIEIRDKIYRHLLVSPKPFYVKRLWTEPARSTARRTRTRRRAPAPEKLFQEDILTSIDTRILRVCKLARDEGTRILYSENRFHYLLRDGGVGEQPQMLADRVNSTSRGQNRSGSGGRQNARAQRPTQQTAGTNAIDFHKYCHLFRHMAIELEPNRTGKEYEMLMVRALEALAATESHRRISLSGQTEPNNNKHKIFLNTLTITITPVSPRGARPGSGDPNVAKFFSEGRPALDALLRINVRSLRVNVHVDRKKRCRKSLVSYHANTDIDDNAFVSSDDEDDDMLWPYVNFPGGITNTLANPPTKRHLETTIDLRLLPRYIRMNLDNLDDKHEYPGKFVPNIFSRRPGSRLIEVFPDHMWQEDQQMLIKRATMGQEAARALENLKERIMAACDDPDKAVRDGLWEDYERAEERRKAARVKHLMRFDCDALAGQKRKKRGRRATRVKGGDDDDGDVDMLDSDDEYSLDSDNDEESDSDDESDDSDEDEEAVVDPSQRNSLIFSISRYCKPDGEWVLRAYRA</sequence>
<feature type="compositionally biased region" description="Acidic residues" evidence="1">
    <location>
        <begin position="671"/>
        <end position="712"/>
    </location>
</feature>
<name>A0AAE0IIT1_9PEZI</name>
<dbReference type="AlphaFoldDB" id="A0AAE0IIT1"/>